<evidence type="ECO:0008006" key="3">
    <source>
        <dbReference type="Google" id="ProtNLM"/>
    </source>
</evidence>
<gene>
    <name evidence="1" type="ORF">LKD22_05975</name>
</gene>
<dbReference type="EMBL" id="JAJEPX010000013">
    <property type="protein sequence ID" value="MCC2176671.1"/>
    <property type="molecule type" value="Genomic_DNA"/>
</dbReference>
<dbReference type="AlphaFoldDB" id="A0AAW4W080"/>
<keyword evidence="2" id="KW-1185">Reference proteome</keyword>
<evidence type="ECO:0000313" key="2">
    <source>
        <dbReference type="Proteomes" id="UP001298753"/>
    </source>
</evidence>
<comment type="caution">
    <text evidence="1">The sequence shown here is derived from an EMBL/GenBank/DDBJ whole genome shotgun (WGS) entry which is preliminary data.</text>
</comment>
<protein>
    <recommendedName>
        <fullName evidence="3">RinA family phage transcriptional activator</fullName>
    </recommendedName>
</protein>
<dbReference type="Proteomes" id="UP001298753">
    <property type="component" value="Unassembled WGS sequence"/>
</dbReference>
<reference evidence="1 2" key="1">
    <citation type="submission" date="2021-10" db="EMBL/GenBank/DDBJ databases">
        <title>Anaerobic single-cell dispensing facilitates the cultivation of human gut bacteria.</title>
        <authorList>
            <person name="Afrizal A."/>
        </authorList>
    </citation>
    <scope>NUCLEOTIDE SEQUENCE [LARGE SCALE GENOMIC DNA]</scope>
    <source>
        <strain evidence="1 2">CLA-AA-H270</strain>
    </source>
</reference>
<dbReference type="RefSeq" id="WP_227600537.1">
    <property type="nucleotide sequence ID" value="NZ_JAJEPX010000013.1"/>
</dbReference>
<evidence type="ECO:0000313" key="1">
    <source>
        <dbReference type="EMBL" id="MCC2176671.1"/>
    </source>
</evidence>
<dbReference type="GeneID" id="98659905"/>
<proteinExistence type="predicted"/>
<accession>A0AAW4W080</accession>
<sequence>MTKREDWWEYTKRIIRSYPALRCKAESVGDMPCTPAYGASGGHSGGGSPVERAVVDRLTDKEQRRYDAVRAAISETEVMKHGRQRMELIDRVYWKRSHTLYGAAMCVPVSERTAHTWNAEFIRLVEKYLDLP</sequence>
<organism evidence="1 2">
    <name type="scientific">Agathobaculum butyriciproducens</name>
    <dbReference type="NCBI Taxonomy" id="1628085"/>
    <lineage>
        <taxon>Bacteria</taxon>
        <taxon>Bacillati</taxon>
        <taxon>Bacillota</taxon>
        <taxon>Clostridia</taxon>
        <taxon>Eubacteriales</taxon>
        <taxon>Butyricicoccaceae</taxon>
        <taxon>Agathobaculum</taxon>
    </lineage>
</organism>
<name>A0AAW4W080_9FIRM</name>